<organism evidence="1 2">
    <name type="scientific">Natrarchaeobius chitinivorans</name>
    <dbReference type="NCBI Taxonomy" id="1679083"/>
    <lineage>
        <taxon>Archaea</taxon>
        <taxon>Methanobacteriati</taxon>
        <taxon>Methanobacteriota</taxon>
        <taxon>Stenosarchaea group</taxon>
        <taxon>Halobacteria</taxon>
        <taxon>Halobacteriales</taxon>
        <taxon>Natrialbaceae</taxon>
        <taxon>Natrarchaeobius</taxon>
    </lineage>
</organism>
<dbReference type="EMBL" id="REFZ01000067">
    <property type="protein sequence ID" value="RQG93922.1"/>
    <property type="molecule type" value="Genomic_DNA"/>
</dbReference>
<dbReference type="Proteomes" id="UP000281431">
    <property type="component" value="Unassembled WGS sequence"/>
</dbReference>
<sequence>MGRLDDITLEELYELKEQINEGKPR</sequence>
<keyword evidence="2" id="KW-1185">Reference proteome</keyword>
<protein>
    <submittedName>
        <fullName evidence="1">IS630 family transposase</fullName>
    </submittedName>
</protein>
<dbReference type="AlphaFoldDB" id="A0A3N6N6D3"/>
<comment type="caution">
    <text evidence="1">The sequence shown here is derived from an EMBL/GenBank/DDBJ whole genome shotgun (WGS) entry which is preliminary data.</text>
</comment>
<name>A0A3N6N6D3_NATCH</name>
<gene>
    <name evidence="1" type="ORF">EA472_22420</name>
</gene>
<reference evidence="1 2" key="1">
    <citation type="submission" date="2018-10" db="EMBL/GenBank/DDBJ databases">
        <title>Natrarchaeobius chitinivorans gen. nov., sp. nov., and Natrarchaeobius haloalkaliphilus sp. nov., alkaliphilic, chitin-utilizing haloarchaea from hypersaline alkaline lakes.</title>
        <authorList>
            <person name="Sorokin D.Y."/>
            <person name="Elcheninov A.G."/>
            <person name="Kostrikina N.A."/>
            <person name="Bale N.J."/>
            <person name="Sinninghe Damste J.S."/>
            <person name="Khijniak T.V."/>
            <person name="Kublanov I.V."/>
            <person name="Toshchakov S.V."/>
        </authorList>
    </citation>
    <scope>NUCLEOTIDE SEQUENCE [LARGE SCALE GENOMIC DNA]</scope>
    <source>
        <strain evidence="1 2">AArcht7</strain>
    </source>
</reference>
<evidence type="ECO:0000313" key="2">
    <source>
        <dbReference type="Proteomes" id="UP000281431"/>
    </source>
</evidence>
<proteinExistence type="predicted"/>
<accession>A0A3N6N6D3</accession>
<feature type="non-terminal residue" evidence="1">
    <location>
        <position position="25"/>
    </location>
</feature>
<evidence type="ECO:0000313" key="1">
    <source>
        <dbReference type="EMBL" id="RQG93922.1"/>
    </source>
</evidence>